<accession>A0A9W9ZI30</accession>
<dbReference type="EMBL" id="MU826353">
    <property type="protein sequence ID" value="KAJ7380409.1"/>
    <property type="molecule type" value="Genomic_DNA"/>
</dbReference>
<feature type="region of interest" description="Disordered" evidence="1">
    <location>
        <begin position="60"/>
        <end position="132"/>
    </location>
</feature>
<organism evidence="2 3">
    <name type="scientific">Desmophyllum pertusum</name>
    <dbReference type="NCBI Taxonomy" id="174260"/>
    <lineage>
        <taxon>Eukaryota</taxon>
        <taxon>Metazoa</taxon>
        <taxon>Cnidaria</taxon>
        <taxon>Anthozoa</taxon>
        <taxon>Hexacorallia</taxon>
        <taxon>Scleractinia</taxon>
        <taxon>Caryophylliina</taxon>
        <taxon>Caryophylliidae</taxon>
        <taxon>Desmophyllum</taxon>
    </lineage>
</organism>
<protein>
    <submittedName>
        <fullName evidence="2">Uncharacterized protein</fullName>
    </submittedName>
</protein>
<dbReference type="Proteomes" id="UP001163046">
    <property type="component" value="Unassembled WGS sequence"/>
</dbReference>
<comment type="caution">
    <text evidence="2">The sequence shown here is derived from an EMBL/GenBank/DDBJ whole genome shotgun (WGS) entry which is preliminary data.</text>
</comment>
<feature type="compositionally biased region" description="Basic and acidic residues" evidence="1">
    <location>
        <begin position="153"/>
        <end position="171"/>
    </location>
</feature>
<proteinExistence type="predicted"/>
<evidence type="ECO:0000313" key="3">
    <source>
        <dbReference type="Proteomes" id="UP001163046"/>
    </source>
</evidence>
<evidence type="ECO:0000256" key="1">
    <source>
        <dbReference type="SAM" id="MobiDB-lite"/>
    </source>
</evidence>
<evidence type="ECO:0000313" key="2">
    <source>
        <dbReference type="EMBL" id="KAJ7380409.1"/>
    </source>
</evidence>
<feature type="compositionally biased region" description="Basic residues" evidence="1">
    <location>
        <begin position="1"/>
        <end position="12"/>
    </location>
</feature>
<dbReference type="AlphaFoldDB" id="A0A9W9ZI30"/>
<sequence length="316" mass="34095">MLRIQKMKRRNAKPAMIQNGGIQAQVNEHSHIIESEQSDIENTEKRDKVFANTTELSNTEKFTAVASSPPRMGKRRVTSPKPPVMTRSRAKAMKLSTSSDADSSSERETGKELLSSTRKHPSKMSDGGLKRSSVASKVRIFKADDSGNVSLADAKKAHTESSQTNEREVHVEGNFPSSLSDASSCDADDVTHHHGNDDELGGSAASLSGLDEQITNQDNSNVFSADVEADVIHRHGNDDELGCSAASLSGLEDQVANQDNSNAAEVEADVTHHHRNDDELGHSASLNSDLQIANEGNTDAFSVPVMKAATKHTRKT</sequence>
<keyword evidence="3" id="KW-1185">Reference proteome</keyword>
<reference evidence="2" key="1">
    <citation type="submission" date="2023-01" db="EMBL/GenBank/DDBJ databases">
        <title>Genome assembly of the deep-sea coral Lophelia pertusa.</title>
        <authorList>
            <person name="Herrera S."/>
            <person name="Cordes E."/>
        </authorList>
    </citation>
    <scope>NUCLEOTIDE SEQUENCE</scope>
    <source>
        <strain evidence="2">USNM1676648</strain>
        <tissue evidence="2">Polyp</tissue>
    </source>
</reference>
<name>A0A9W9ZI30_9CNID</name>
<feature type="region of interest" description="Disordered" evidence="1">
    <location>
        <begin position="153"/>
        <end position="205"/>
    </location>
</feature>
<feature type="region of interest" description="Disordered" evidence="1">
    <location>
        <begin position="1"/>
        <end position="26"/>
    </location>
</feature>
<gene>
    <name evidence="2" type="ORF">OS493_008866</name>
</gene>